<dbReference type="InterPro" id="IPR013424">
    <property type="entry name" value="Ice-binding_C"/>
</dbReference>
<accession>A0ABX0P3G0</accession>
<evidence type="ECO:0000259" key="1">
    <source>
        <dbReference type="Pfam" id="PF07589"/>
    </source>
</evidence>
<dbReference type="Pfam" id="PF07589">
    <property type="entry name" value="PEP-CTERM"/>
    <property type="match status" value="1"/>
</dbReference>
<sequence>MGLVDDSADMTARRNVNFPLYNMIKRCSTSTLPRASEITLTQSHKNDQINNFNTSTFRMSMKIFAGTLLAALFATGSANAQVLTFDFTAKVESMYEYDGSNIAIVTSSTLSGADVVNGDSVHGQFSFDLGTPLSTTLQFPQPANGSDLTYQGPQIQATISFDRPAYTFTTDNSGLSMIVVKDAMASNYDGFVLLANSYTPGMTAMRSIQVSLFDASGNAISGPSIPRSLPLSAFDEATIKYNWLRLSDGAQFGATAVITSLTPVVTSPVPEPSAYAMFAAGLLALGAIARRKAAAQR</sequence>
<proteinExistence type="predicted"/>
<feature type="domain" description="Ice-binding protein C-terminal" evidence="1">
    <location>
        <begin position="268"/>
        <end position="291"/>
    </location>
</feature>
<gene>
    <name evidence="2" type="ORF">F2P45_30725</name>
</gene>
<comment type="caution">
    <text evidence="2">The sequence shown here is derived from an EMBL/GenBank/DDBJ whole genome shotgun (WGS) entry which is preliminary data.</text>
</comment>
<dbReference type="EMBL" id="WHJH01000070">
    <property type="protein sequence ID" value="NHZ93350.1"/>
    <property type="molecule type" value="Genomic_DNA"/>
</dbReference>
<dbReference type="Proteomes" id="UP000609726">
    <property type="component" value="Unassembled WGS sequence"/>
</dbReference>
<protein>
    <submittedName>
        <fullName evidence="2">PEP-CTERM sorting domain-containing protein</fullName>
    </submittedName>
</protein>
<evidence type="ECO:0000313" key="2">
    <source>
        <dbReference type="EMBL" id="NHZ93350.1"/>
    </source>
</evidence>
<keyword evidence="3" id="KW-1185">Reference proteome</keyword>
<evidence type="ECO:0000313" key="3">
    <source>
        <dbReference type="Proteomes" id="UP000609726"/>
    </source>
</evidence>
<organism evidence="2 3">
    <name type="scientific">Massilia mucilaginosa</name>
    <dbReference type="NCBI Taxonomy" id="2609282"/>
    <lineage>
        <taxon>Bacteria</taxon>
        <taxon>Pseudomonadati</taxon>
        <taxon>Pseudomonadota</taxon>
        <taxon>Betaproteobacteria</taxon>
        <taxon>Burkholderiales</taxon>
        <taxon>Oxalobacteraceae</taxon>
        <taxon>Telluria group</taxon>
        <taxon>Massilia</taxon>
    </lineage>
</organism>
<reference evidence="2 3" key="1">
    <citation type="submission" date="2019-10" db="EMBL/GenBank/DDBJ databases">
        <title>Taxonomy of Antarctic Massilia spp.: description of Massilia rubra sp. nov., Massilia aquatica sp. nov., Massilia mucilaginosa sp. nov., Massilia frigida sp. nov. isolated from streams, lakes and regoliths.</title>
        <authorList>
            <person name="Holochova P."/>
            <person name="Sedlacek I."/>
            <person name="Kralova S."/>
            <person name="Maslanova I."/>
            <person name="Busse H.-J."/>
            <person name="Stankova E."/>
            <person name="Vrbovska V."/>
            <person name="Kovarovic V."/>
            <person name="Bartak M."/>
            <person name="Svec P."/>
            <person name="Pantucek R."/>
        </authorList>
    </citation>
    <scope>NUCLEOTIDE SEQUENCE [LARGE SCALE GENOMIC DNA]</scope>
    <source>
        <strain evidence="2 3">CCM 8733</strain>
    </source>
</reference>
<dbReference type="NCBIfam" id="TIGR02595">
    <property type="entry name" value="PEP_CTERM"/>
    <property type="match status" value="1"/>
</dbReference>
<name>A0ABX0P3G0_9BURK</name>